<name>A0A938B297_UNCTE</name>
<dbReference type="Gene3D" id="3.40.30.10">
    <property type="entry name" value="Glutaredoxin"/>
    <property type="match status" value="1"/>
</dbReference>
<comment type="caution">
    <text evidence="1">The sequence shown here is derived from an EMBL/GenBank/DDBJ whole genome shotgun (WGS) entry which is preliminary data.</text>
</comment>
<evidence type="ECO:0000313" key="1">
    <source>
        <dbReference type="EMBL" id="MBM3222600.1"/>
    </source>
</evidence>
<accession>A0A938B297</accession>
<dbReference type="SUPFAM" id="SSF52833">
    <property type="entry name" value="Thioredoxin-like"/>
    <property type="match status" value="1"/>
</dbReference>
<dbReference type="AlphaFoldDB" id="A0A938B297"/>
<organism evidence="1 2">
    <name type="scientific">Tectimicrobiota bacterium</name>
    <dbReference type="NCBI Taxonomy" id="2528274"/>
    <lineage>
        <taxon>Bacteria</taxon>
        <taxon>Pseudomonadati</taxon>
        <taxon>Nitrospinota/Tectimicrobiota group</taxon>
        <taxon>Candidatus Tectimicrobiota</taxon>
    </lineage>
</organism>
<sequence length="80" mass="8721">MRRQDPLPLRRLGWLLCVVLSVLSAPRGLVAESLPPPAGLTAPTTLTAMPAFELPNAQGDTVRSTDLQGKVVLVRFWATW</sequence>
<gene>
    <name evidence="1" type="ORF">FJZ47_02180</name>
</gene>
<dbReference type="EMBL" id="VGLS01000034">
    <property type="protein sequence ID" value="MBM3222600.1"/>
    <property type="molecule type" value="Genomic_DNA"/>
</dbReference>
<dbReference type="Proteomes" id="UP000712673">
    <property type="component" value="Unassembled WGS sequence"/>
</dbReference>
<evidence type="ECO:0000313" key="2">
    <source>
        <dbReference type="Proteomes" id="UP000712673"/>
    </source>
</evidence>
<reference evidence="1" key="1">
    <citation type="submission" date="2019-03" db="EMBL/GenBank/DDBJ databases">
        <title>Lake Tanganyika Metagenome-Assembled Genomes (MAGs).</title>
        <authorList>
            <person name="Tran P."/>
        </authorList>
    </citation>
    <scope>NUCLEOTIDE SEQUENCE</scope>
    <source>
        <strain evidence="1">K_DeepCast_65m_m2_066</strain>
    </source>
</reference>
<proteinExistence type="predicted"/>
<protein>
    <submittedName>
        <fullName evidence="1">Redoxin domain-containing protein</fullName>
    </submittedName>
</protein>
<dbReference type="InterPro" id="IPR036249">
    <property type="entry name" value="Thioredoxin-like_sf"/>
</dbReference>